<evidence type="ECO:0000256" key="1">
    <source>
        <dbReference type="SAM" id="MobiDB-lite"/>
    </source>
</evidence>
<feature type="compositionally biased region" description="Gly residues" evidence="1">
    <location>
        <begin position="11"/>
        <end position="21"/>
    </location>
</feature>
<sequence length="297" mass="32373">MSDSSNDASGSGAGSSAGGSSGAAVGQLGSSSQLGAQQAAPSLPVLPPFASAQAQPRKSLFDTFPLVEASTLLEVARHELRPMDLRKLDSKLRDKADDEGSLGSFVPRASSSKDYPSLTTVISPLTLYFRILTQSASSGGKVDIVADLTSGLFAYIDHLHFLNSRYDWSAVLQYHMAFHGLRRRDMINGVYDGWAKVDQELWTLHLWSHERAKRPVATAFSGSASKGKRLPMEQQPLLANVCTNAGNATLRNTRRRPAQRRQSEEMAEQERRDRSRNIFEQDVVNIDVSADIDAIGP</sequence>
<organism evidence="2 3">
    <name type="scientific">Collybiopsis confluens</name>
    <dbReference type="NCBI Taxonomy" id="2823264"/>
    <lineage>
        <taxon>Eukaryota</taxon>
        <taxon>Fungi</taxon>
        <taxon>Dikarya</taxon>
        <taxon>Basidiomycota</taxon>
        <taxon>Agaricomycotina</taxon>
        <taxon>Agaricomycetes</taxon>
        <taxon>Agaricomycetidae</taxon>
        <taxon>Agaricales</taxon>
        <taxon>Marasmiineae</taxon>
        <taxon>Omphalotaceae</taxon>
        <taxon>Collybiopsis</taxon>
    </lineage>
</organism>
<evidence type="ECO:0000313" key="3">
    <source>
        <dbReference type="Proteomes" id="UP000518752"/>
    </source>
</evidence>
<keyword evidence="3" id="KW-1185">Reference proteome</keyword>
<feature type="compositionally biased region" description="Basic and acidic residues" evidence="1">
    <location>
        <begin position="261"/>
        <end position="276"/>
    </location>
</feature>
<name>A0A8H5CV80_9AGAR</name>
<accession>A0A8H5CV80</accession>
<feature type="region of interest" description="Disordered" evidence="1">
    <location>
        <begin position="248"/>
        <end position="276"/>
    </location>
</feature>
<feature type="region of interest" description="Disordered" evidence="1">
    <location>
        <begin position="1"/>
        <end position="40"/>
    </location>
</feature>
<feature type="compositionally biased region" description="Low complexity" evidence="1">
    <location>
        <begin position="1"/>
        <end position="10"/>
    </location>
</feature>
<comment type="caution">
    <text evidence="2">The sequence shown here is derived from an EMBL/GenBank/DDBJ whole genome shotgun (WGS) entry which is preliminary data.</text>
</comment>
<dbReference type="OrthoDB" id="3051534at2759"/>
<dbReference type="Proteomes" id="UP000518752">
    <property type="component" value="Unassembled WGS sequence"/>
</dbReference>
<gene>
    <name evidence="2" type="ORF">D9757_013500</name>
</gene>
<dbReference type="EMBL" id="JAACJN010000331">
    <property type="protein sequence ID" value="KAF5347701.1"/>
    <property type="molecule type" value="Genomic_DNA"/>
</dbReference>
<dbReference type="AlphaFoldDB" id="A0A8H5CV80"/>
<feature type="compositionally biased region" description="Low complexity" evidence="1">
    <location>
        <begin position="22"/>
        <end position="40"/>
    </location>
</feature>
<evidence type="ECO:0000313" key="2">
    <source>
        <dbReference type="EMBL" id="KAF5347701.1"/>
    </source>
</evidence>
<reference evidence="2 3" key="1">
    <citation type="journal article" date="2020" name="ISME J.">
        <title>Uncovering the hidden diversity of litter-decomposition mechanisms in mushroom-forming fungi.</title>
        <authorList>
            <person name="Floudas D."/>
            <person name="Bentzer J."/>
            <person name="Ahren D."/>
            <person name="Johansson T."/>
            <person name="Persson P."/>
            <person name="Tunlid A."/>
        </authorList>
    </citation>
    <scope>NUCLEOTIDE SEQUENCE [LARGE SCALE GENOMIC DNA]</scope>
    <source>
        <strain evidence="2 3">CBS 406.79</strain>
    </source>
</reference>
<proteinExistence type="predicted"/>
<protein>
    <submittedName>
        <fullName evidence="2">Uncharacterized protein</fullName>
    </submittedName>
</protein>